<proteinExistence type="predicted"/>
<keyword evidence="2" id="KW-1185">Reference proteome</keyword>
<dbReference type="SUPFAM" id="SSF50249">
    <property type="entry name" value="Nucleic acid-binding proteins"/>
    <property type="match status" value="1"/>
</dbReference>
<name>A0A1D1V5W8_RAMVA</name>
<dbReference type="STRING" id="947166.A0A1D1V5W8"/>
<dbReference type="GO" id="GO:0003735">
    <property type="term" value="F:structural constituent of ribosome"/>
    <property type="evidence" value="ECO:0007669"/>
    <property type="project" value="InterPro"/>
</dbReference>
<dbReference type="GO" id="GO:0005763">
    <property type="term" value="C:mitochondrial small ribosomal subunit"/>
    <property type="evidence" value="ECO:0007669"/>
    <property type="project" value="InterPro"/>
</dbReference>
<dbReference type="GO" id="GO:0032543">
    <property type="term" value="P:mitochondrial translation"/>
    <property type="evidence" value="ECO:0007669"/>
    <property type="project" value="TreeGrafter"/>
</dbReference>
<comment type="caution">
    <text evidence="1">The sequence shown here is derived from an EMBL/GenBank/DDBJ whole genome shotgun (WGS) entry which is preliminary data.</text>
</comment>
<dbReference type="EMBL" id="BDGG01000003">
    <property type="protein sequence ID" value="GAU95432.1"/>
    <property type="molecule type" value="Genomic_DNA"/>
</dbReference>
<protein>
    <submittedName>
        <fullName evidence="1">Uncharacterized protein</fullName>
    </submittedName>
</protein>
<dbReference type="Gene3D" id="2.40.50.140">
    <property type="entry name" value="Nucleic acid-binding proteins"/>
    <property type="match status" value="1"/>
</dbReference>
<organism evidence="1 2">
    <name type="scientific">Ramazzottius varieornatus</name>
    <name type="common">Water bear</name>
    <name type="synonym">Tardigrade</name>
    <dbReference type="NCBI Taxonomy" id="947166"/>
    <lineage>
        <taxon>Eukaryota</taxon>
        <taxon>Metazoa</taxon>
        <taxon>Ecdysozoa</taxon>
        <taxon>Tardigrada</taxon>
        <taxon>Eutardigrada</taxon>
        <taxon>Parachela</taxon>
        <taxon>Hypsibioidea</taxon>
        <taxon>Ramazzottiidae</taxon>
        <taxon>Ramazzottius</taxon>
    </lineage>
</organism>
<dbReference type="AlphaFoldDB" id="A0A1D1V5W8"/>
<dbReference type="Proteomes" id="UP000186922">
    <property type="component" value="Unassembled WGS sequence"/>
</dbReference>
<sequence length="145" mass="16993">MSTVRKFMVIGKVVEKLAPKVSLVEVQTNELDRFISMYFARYNEYRVDDGPHRTKVNDYVLIREKEKPERLDLLHEVSEVVIRAGQMRDPISGERIIGDNHRIDFVKDMEKINEAFPDYVDRKHVLNYTGEDVTIGSPQSRHDKM</sequence>
<accession>A0A1D1V5W8</accession>
<dbReference type="OrthoDB" id="274752at2759"/>
<dbReference type="PANTHER" id="PTHR24088">
    <property type="entry name" value="28S RIBOSOMAL PROTEIN S17, MITOCHONDRIAL"/>
    <property type="match status" value="1"/>
</dbReference>
<dbReference type="InterPro" id="IPR012340">
    <property type="entry name" value="NA-bd_OB-fold"/>
</dbReference>
<reference evidence="1 2" key="1">
    <citation type="journal article" date="2016" name="Nat. Commun.">
        <title>Extremotolerant tardigrade genome and improved radiotolerance of human cultured cells by tardigrade-unique protein.</title>
        <authorList>
            <person name="Hashimoto T."/>
            <person name="Horikawa D.D."/>
            <person name="Saito Y."/>
            <person name="Kuwahara H."/>
            <person name="Kozuka-Hata H."/>
            <person name="Shin-I T."/>
            <person name="Minakuchi Y."/>
            <person name="Ohishi K."/>
            <person name="Motoyama A."/>
            <person name="Aizu T."/>
            <person name="Enomoto A."/>
            <person name="Kondo K."/>
            <person name="Tanaka S."/>
            <person name="Hara Y."/>
            <person name="Koshikawa S."/>
            <person name="Sagara H."/>
            <person name="Miura T."/>
            <person name="Yokobori S."/>
            <person name="Miyagawa K."/>
            <person name="Suzuki Y."/>
            <person name="Kubo T."/>
            <person name="Oyama M."/>
            <person name="Kohara Y."/>
            <person name="Fujiyama A."/>
            <person name="Arakawa K."/>
            <person name="Katayama T."/>
            <person name="Toyoda A."/>
            <person name="Kunieda T."/>
        </authorList>
    </citation>
    <scope>NUCLEOTIDE SEQUENCE [LARGE SCALE GENOMIC DNA]</scope>
    <source>
        <strain evidence="1 2">YOKOZUNA-1</strain>
    </source>
</reference>
<gene>
    <name evidence="1" type="primary">RvY_07051-1</name>
    <name evidence="1" type="synonym">RvY_07051.1</name>
    <name evidence="1" type="ORF">RvY_07051</name>
</gene>
<evidence type="ECO:0000313" key="2">
    <source>
        <dbReference type="Proteomes" id="UP000186922"/>
    </source>
</evidence>
<dbReference type="PANTHER" id="PTHR24088:SF0">
    <property type="entry name" value="SMALL RIBOSOMAL SUBUNIT PROTEIN US17M"/>
    <property type="match status" value="1"/>
</dbReference>
<evidence type="ECO:0000313" key="1">
    <source>
        <dbReference type="EMBL" id="GAU95432.1"/>
    </source>
</evidence>
<dbReference type="InterPro" id="IPR039193">
    <property type="entry name" value="Ribosomal_uS17m_metazoa"/>
</dbReference>